<dbReference type="PROSITE" id="PS50103">
    <property type="entry name" value="ZF_C3H1"/>
    <property type="match status" value="1"/>
</dbReference>
<protein>
    <submittedName>
        <fullName evidence="4">Zinc finger (CCCH type) protein, putative</fullName>
    </submittedName>
</protein>
<accession>U6MYC0</accession>
<dbReference type="EMBL" id="HG725630">
    <property type="protein sequence ID" value="CDJ68966.1"/>
    <property type="molecule type" value="Genomic_DNA"/>
</dbReference>
<dbReference type="OrthoDB" id="10310756at2759"/>
<reference evidence="4" key="2">
    <citation type="submission" date="2013-10" db="EMBL/GenBank/DDBJ databases">
        <authorList>
            <person name="Aslett M."/>
        </authorList>
    </citation>
    <scope>NUCLEOTIDE SEQUENCE [LARGE SCALE GENOMIC DNA]</scope>
    <source>
        <strain evidence="4">Houghton</strain>
    </source>
</reference>
<keyword evidence="1" id="KW-0862">Zinc</keyword>
<keyword evidence="1" id="KW-0479">Metal-binding</keyword>
<dbReference type="AlphaFoldDB" id="U6MYC0"/>
<dbReference type="InterPro" id="IPR000571">
    <property type="entry name" value="Znf_CCCH"/>
</dbReference>
<evidence type="ECO:0000313" key="4">
    <source>
        <dbReference type="EMBL" id="CDJ68966.1"/>
    </source>
</evidence>
<feature type="domain" description="C3H1-type" evidence="3">
    <location>
        <begin position="599"/>
        <end position="626"/>
    </location>
</feature>
<dbReference type="VEuPathDB" id="ToxoDB:ENH_00061740"/>
<feature type="region of interest" description="Disordered" evidence="2">
    <location>
        <begin position="60"/>
        <end position="97"/>
    </location>
</feature>
<feature type="compositionally biased region" description="Polar residues" evidence="2">
    <location>
        <begin position="60"/>
        <end position="71"/>
    </location>
</feature>
<evidence type="ECO:0000256" key="2">
    <source>
        <dbReference type="SAM" id="MobiDB-lite"/>
    </source>
</evidence>
<keyword evidence="5" id="KW-1185">Reference proteome</keyword>
<reference evidence="4" key="1">
    <citation type="submission" date="2013-10" db="EMBL/GenBank/DDBJ databases">
        <title>Genomic analysis of the causative agents of coccidiosis in chickens.</title>
        <authorList>
            <person name="Reid A.J."/>
            <person name="Blake D."/>
            <person name="Billington K."/>
            <person name="Browne H."/>
            <person name="Dunn M."/>
            <person name="Hung S."/>
            <person name="Kawahara F."/>
            <person name="Miranda-Saavedra D."/>
            <person name="Mourier T."/>
            <person name="Nagra H."/>
            <person name="Otto T.D."/>
            <person name="Rawlings N."/>
            <person name="Sanchez A."/>
            <person name="Sanders M."/>
            <person name="Subramaniam C."/>
            <person name="Tay Y."/>
            <person name="Dear P."/>
            <person name="Doerig C."/>
            <person name="Gruber A."/>
            <person name="Parkinson J."/>
            <person name="Shirley M."/>
            <person name="Wan K.L."/>
            <person name="Berriman M."/>
            <person name="Tomley F."/>
            <person name="Pain A."/>
        </authorList>
    </citation>
    <scope>NUCLEOTIDE SEQUENCE [LARGE SCALE GENOMIC DNA]</scope>
    <source>
        <strain evidence="4">Houghton</strain>
    </source>
</reference>
<proteinExistence type="predicted"/>
<dbReference type="GO" id="GO:0008270">
    <property type="term" value="F:zinc ion binding"/>
    <property type="evidence" value="ECO:0007669"/>
    <property type="project" value="UniProtKB-KW"/>
</dbReference>
<evidence type="ECO:0000256" key="1">
    <source>
        <dbReference type="PROSITE-ProRule" id="PRU00723"/>
    </source>
</evidence>
<feature type="zinc finger region" description="C3H1-type" evidence="1">
    <location>
        <begin position="599"/>
        <end position="626"/>
    </location>
</feature>
<keyword evidence="1" id="KW-0863">Zinc-finger</keyword>
<dbReference type="Proteomes" id="UP000030754">
    <property type="component" value="Unassembled WGS sequence"/>
</dbReference>
<dbReference type="RefSeq" id="XP_013437433.1">
    <property type="nucleotide sequence ID" value="XM_013581979.1"/>
</dbReference>
<name>U6MYC0_9EIME</name>
<dbReference type="GeneID" id="25476314"/>
<evidence type="ECO:0000259" key="3">
    <source>
        <dbReference type="PROSITE" id="PS50103"/>
    </source>
</evidence>
<sequence length="865" mass="90976">MAKDYDVQALQPNAGANLSVPLDSLNCSKMRYSGILGDVMERLTDRAATAPCSLQLLHAPQQQRTATQMSMRPSAAGSRMPNVGPADLSDEHGEEGKPLTDEEFHAAVGVAESLLAECSSATVDNECGSSGSTGSSNTDCMREAVAKALLQLRGERTQQQPIEAQNYSLAEQQHSLAHNQRNPHSTMAGLFKPRGGVTEQGALLLQLLQKLTGASAAVCEPSRIASELREAHPSIASMQFPANSCEAAPALASAAATGSTTNTSTVTHLPVLCGKSGPVAANSTLSVLQPPSSISSGHQQHLQEAAAMTATAAESIGDLPFGLVAKATQPGCASTASAASHAPQLYSFLELQEQGQVQCGDQQQLQNKQQSALSLAWINQATHSDVGDFLCPLGSTGLGSTGGSASSQGGQGAGPSSVAALGLADRRLSAPSGSTGATPLTVPSMNALGICSAIGEPLKQQKQQQARQVPSHQGERINSRAEEGERLKALINSMWGEGAKDIVPFGLTPHELARDKLGVVGGPLGAPGAGRDFSLGALAAMPADISACRAATEIPGNSAVDLDRLIPAGGMQPKLRGKQLPKGDDGDEMEVESANRKLGELRPACCYFLLGKCEFSHSCVFWHPPPEAEPSLVVCKYGRVCNAKHGHRVSYKELAAVVHAFVRRCPQLAPGESGRLYHYLRVSRSQPQQHMKQLSGRPPPTLPPYIIHHFYRLLDNVQGRDLSAVNSVWRRTFGEPFPYAVFGFEQLRAAIASIPGVQLTTRGTNVIVSTRSKEPNSHGKGSILNSLASTDSVVPLRNKYTAQAIQQTDPCRMSLLPCPPLYHCQDLSSPSPPGHGGPHAAAPLAACSIGAQTPGQQSLPEIPYK</sequence>
<gene>
    <name evidence="4" type="ORF">ENH_00061740</name>
</gene>
<organism evidence="4 5">
    <name type="scientific">Eimeria necatrix</name>
    <dbReference type="NCBI Taxonomy" id="51315"/>
    <lineage>
        <taxon>Eukaryota</taxon>
        <taxon>Sar</taxon>
        <taxon>Alveolata</taxon>
        <taxon>Apicomplexa</taxon>
        <taxon>Conoidasida</taxon>
        <taxon>Coccidia</taxon>
        <taxon>Eucoccidiorida</taxon>
        <taxon>Eimeriorina</taxon>
        <taxon>Eimeriidae</taxon>
        <taxon>Eimeria</taxon>
    </lineage>
</organism>
<evidence type="ECO:0000313" key="5">
    <source>
        <dbReference type="Proteomes" id="UP000030754"/>
    </source>
</evidence>